<dbReference type="EMBL" id="QXXA01000006">
    <property type="protein sequence ID" value="NBI06453.1"/>
    <property type="molecule type" value="Genomic_DNA"/>
</dbReference>
<keyword evidence="5" id="KW-1185">Reference proteome</keyword>
<dbReference type="SUPFAM" id="SSF159468">
    <property type="entry name" value="AtpF-like"/>
    <property type="match status" value="1"/>
</dbReference>
<evidence type="ECO:0000313" key="5">
    <source>
        <dbReference type="Proteomes" id="UP000467132"/>
    </source>
</evidence>
<evidence type="ECO:0000256" key="3">
    <source>
        <dbReference type="ARBA" id="ARBA00023065"/>
    </source>
</evidence>
<evidence type="ECO:0000256" key="2">
    <source>
        <dbReference type="ARBA" id="ARBA00022448"/>
    </source>
</evidence>
<proteinExistence type="inferred from homology"/>
<dbReference type="AlphaFoldDB" id="A0A845R1K0"/>
<comment type="similarity">
    <text evidence="1">Belongs to the V-ATPase F subunit family.</text>
</comment>
<accession>A0A845R1K0</accession>
<name>A0A845R1K0_9CLOT</name>
<dbReference type="Gene3D" id="3.40.50.10580">
    <property type="entry name" value="ATPase, V1 complex, subunit F"/>
    <property type="match status" value="1"/>
</dbReference>
<gene>
    <name evidence="4" type="ORF">D3Z33_06205</name>
</gene>
<dbReference type="RefSeq" id="WP_160196935.1">
    <property type="nucleotide sequence ID" value="NZ_QXXA01000006.1"/>
</dbReference>
<protein>
    <submittedName>
        <fullName evidence="4">ATP synthase subunit F</fullName>
    </submittedName>
</protein>
<evidence type="ECO:0000313" key="4">
    <source>
        <dbReference type="EMBL" id="NBI06453.1"/>
    </source>
</evidence>
<dbReference type="Pfam" id="PF01990">
    <property type="entry name" value="ATP-synt_F"/>
    <property type="match status" value="1"/>
</dbReference>
<keyword evidence="2" id="KW-0813">Transport</keyword>
<keyword evidence="3" id="KW-0406">Ion transport</keyword>
<dbReference type="Proteomes" id="UP000467132">
    <property type="component" value="Unassembled WGS sequence"/>
</dbReference>
<dbReference type="GO" id="GO:0046961">
    <property type="term" value="F:proton-transporting ATPase activity, rotational mechanism"/>
    <property type="evidence" value="ECO:0007669"/>
    <property type="project" value="InterPro"/>
</dbReference>
<reference evidence="4 5" key="1">
    <citation type="submission" date="2018-08" db="EMBL/GenBank/DDBJ databases">
        <title>Murine metabolic-syndrome-specific gut microbial biobank.</title>
        <authorList>
            <person name="Liu C."/>
        </authorList>
    </citation>
    <scope>NUCLEOTIDE SEQUENCE [LARGE SCALE GENOMIC DNA]</scope>
    <source>
        <strain evidence="4 5">583</strain>
    </source>
</reference>
<dbReference type="InterPro" id="IPR008218">
    <property type="entry name" value="ATPase_V1-cplx_f_g_su"/>
</dbReference>
<dbReference type="OrthoDB" id="46791at2"/>
<evidence type="ECO:0000256" key="1">
    <source>
        <dbReference type="ARBA" id="ARBA00010148"/>
    </source>
</evidence>
<organism evidence="4 5">
    <name type="scientific">Senegalia massiliensis</name>
    <dbReference type="NCBI Taxonomy" id="1720316"/>
    <lineage>
        <taxon>Bacteria</taxon>
        <taxon>Bacillati</taxon>
        <taxon>Bacillota</taxon>
        <taxon>Clostridia</taxon>
        <taxon>Eubacteriales</taxon>
        <taxon>Clostridiaceae</taxon>
        <taxon>Senegalia</taxon>
    </lineage>
</organism>
<dbReference type="InterPro" id="IPR036906">
    <property type="entry name" value="ATPase_V1_fsu_sf"/>
</dbReference>
<sequence>MKSFLISDNRDTLLAMRLAGIDGIIAHEKEEILKQLNSALKDKNIGIIIITEKIQDKIMDRVMEVRINENNHLIVTIPDRHGFSSKEDFITKYINESIGIKI</sequence>
<comment type="caution">
    <text evidence="4">The sequence shown here is derived from an EMBL/GenBank/DDBJ whole genome shotgun (WGS) entry which is preliminary data.</text>
</comment>